<gene>
    <name evidence="1" type="ORF">SSU1300283_00408</name>
</gene>
<evidence type="ECO:0000313" key="1">
    <source>
        <dbReference type="EMBL" id="QOE27737.1"/>
    </source>
</evidence>
<reference evidence="1 2" key="1">
    <citation type="submission" date="2020-07" db="EMBL/GenBank/DDBJ databases">
        <title>Complete genome sequences of Streptococcus suis pig pathogenic strain 10, 13-00283-02 and 16085/3b.</title>
        <authorList>
            <person name="Bunk B."/>
            <person name="Jakobczak B."/>
            <person name="Florian V."/>
            <person name="Dittmar D."/>
            <person name="Maeder U."/>
            <person name="Jarek M."/>
            <person name="Baums C.G."/>
            <person name="Haeussler S."/>
            <person name="Voelker U."/>
            <person name="Michalik S."/>
        </authorList>
    </citation>
    <scope>NUCLEOTIDE SEQUENCE [LARGE SCALE GENOMIC DNA]</scope>
    <source>
        <strain evidence="1 2">13-00283-02</strain>
    </source>
</reference>
<proteinExistence type="predicted"/>
<dbReference type="AntiFam" id="ANF00037">
    <property type="entry name" value="Overlap with RNaseP, same strand"/>
</dbReference>
<protein>
    <submittedName>
        <fullName evidence="1">Uncharacterized protein</fullName>
    </submittedName>
</protein>
<dbReference type="AlphaFoldDB" id="A0AB37GAJ5"/>
<accession>A0AB37GAJ5</accession>
<evidence type="ECO:0000313" key="2">
    <source>
        <dbReference type="Proteomes" id="UP000516797"/>
    </source>
</evidence>
<sequence>MLALAEMPVVFVLGESISLGTPLGVTAVKMAKSFDMSE</sequence>
<dbReference type="Proteomes" id="UP000516797">
    <property type="component" value="Chromosome"/>
</dbReference>
<organism evidence="1 2">
    <name type="scientific">Streptococcus suis</name>
    <dbReference type="NCBI Taxonomy" id="1307"/>
    <lineage>
        <taxon>Bacteria</taxon>
        <taxon>Bacillati</taxon>
        <taxon>Bacillota</taxon>
        <taxon>Bacilli</taxon>
        <taxon>Lactobacillales</taxon>
        <taxon>Streptococcaceae</taxon>
        <taxon>Streptococcus</taxon>
    </lineage>
</organism>
<dbReference type="EMBL" id="CP058741">
    <property type="protein sequence ID" value="QOE27737.1"/>
    <property type="molecule type" value="Genomic_DNA"/>
</dbReference>
<name>A0AB37GAJ5_STRSU</name>